<name>A0A1D1ZFN7_9ARAE</name>
<dbReference type="GO" id="GO:0016874">
    <property type="term" value="F:ligase activity"/>
    <property type="evidence" value="ECO:0007669"/>
    <property type="project" value="UniProtKB-KW"/>
</dbReference>
<evidence type="ECO:0000313" key="3">
    <source>
        <dbReference type="EMBL" id="JAT65792.1"/>
    </source>
</evidence>
<evidence type="ECO:0000313" key="1">
    <source>
        <dbReference type="EMBL" id="JAT59982.1"/>
    </source>
</evidence>
<sequence length="111" mass="11968">MQFVMMKNLARARCRCFLGLGVTPVIKTIEESKQLLGDLSVSYSAGTTGRWKEFSAATSALTLLEAQAKHPQANEHSCPLTATTTLVAAAAAACCFSHRHSSNLTRFMCSD</sequence>
<gene>
    <name evidence="3" type="primary">pheS_8</name>
    <name evidence="1" type="synonym">pheS_18</name>
    <name evidence="2" type="synonym">pheS_3</name>
    <name evidence="2" type="ORF">g.76420</name>
    <name evidence="3" type="ORF">g.76424</name>
    <name evidence="1" type="ORF">g.76427</name>
</gene>
<proteinExistence type="predicted"/>
<evidence type="ECO:0000313" key="2">
    <source>
        <dbReference type="EMBL" id="JAT61701.1"/>
    </source>
</evidence>
<reference evidence="3" key="1">
    <citation type="submission" date="2015-07" db="EMBL/GenBank/DDBJ databases">
        <title>Transcriptome Assembly of Anthurium amnicola.</title>
        <authorList>
            <person name="Suzuki J."/>
        </authorList>
    </citation>
    <scope>NUCLEOTIDE SEQUENCE</scope>
</reference>
<dbReference type="EMBL" id="GDJX01006235">
    <property type="protein sequence ID" value="JAT61701.1"/>
    <property type="molecule type" value="Transcribed_RNA"/>
</dbReference>
<accession>A0A1D1ZFN7</accession>
<dbReference type="EMBL" id="GDJX01002144">
    <property type="protein sequence ID" value="JAT65792.1"/>
    <property type="molecule type" value="Transcribed_RNA"/>
</dbReference>
<dbReference type="AlphaFoldDB" id="A0A1D1ZFN7"/>
<protein>
    <submittedName>
        <fullName evidence="3">Phenylalanine--tRNA ligase alpha subunit</fullName>
    </submittedName>
</protein>
<dbReference type="EMBL" id="GDJX01007954">
    <property type="protein sequence ID" value="JAT59982.1"/>
    <property type="molecule type" value="Transcribed_RNA"/>
</dbReference>
<keyword evidence="3" id="KW-0436">Ligase</keyword>
<organism evidence="3">
    <name type="scientific">Anthurium amnicola</name>
    <dbReference type="NCBI Taxonomy" id="1678845"/>
    <lineage>
        <taxon>Eukaryota</taxon>
        <taxon>Viridiplantae</taxon>
        <taxon>Streptophyta</taxon>
        <taxon>Embryophyta</taxon>
        <taxon>Tracheophyta</taxon>
        <taxon>Spermatophyta</taxon>
        <taxon>Magnoliopsida</taxon>
        <taxon>Liliopsida</taxon>
        <taxon>Araceae</taxon>
        <taxon>Pothoideae</taxon>
        <taxon>Potheae</taxon>
        <taxon>Anthurium</taxon>
    </lineage>
</organism>